<proteinExistence type="predicted"/>
<evidence type="ECO:0000313" key="2">
    <source>
        <dbReference type="Ensembl" id="ENSSAUP00010017701.1"/>
    </source>
</evidence>
<evidence type="ECO:0000259" key="1">
    <source>
        <dbReference type="PROSITE" id="PS50222"/>
    </source>
</evidence>
<dbReference type="GO" id="GO:0005509">
    <property type="term" value="F:calcium ion binding"/>
    <property type="evidence" value="ECO:0007669"/>
    <property type="project" value="InterPro"/>
</dbReference>
<dbReference type="PANTHER" id="PTHR46763">
    <property type="entry name" value="DYNEIN REGULATORY COMPLEX PROTEIN 8"/>
    <property type="match status" value="1"/>
</dbReference>
<dbReference type="SUPFAM" id="SSF47473">
    <property type="entry name" value="EF-hand"/>
    <property type="match status" value="1"/>
</dbReference>
<name>A0A671UVC9_SPAAU</name>
<dbReference type="InterPro" id="IPR002048">
    <property type="entry name" value="EF_hand_dom"/>
</dbReference>
<dbReference type="InterPro" id="IPR011992">
    <property type="entry name" value="EF-hand-dom_pair"/>
</dbReference>
<dbReference type="Ensembl" id="ENSSAUT00010018723.1">
    <property type="protein sequence ID" value="ENSSAUP00010017701.1"/>
    <property type="gene ID" value="ENSSAUG00010008060.1"/>
</dbReference>
<sequence length="173" mass="20038">MAEDKPRPEGIVSDVHKRIKAAFEAFDYESNNTVDVREISTIIYALGCFPTQEDLHAFIAKVEEDHTGYIHLDKFLPAMTKVLLEHKFPPIPEDVLLQAFEVLDKEKKGYLEPEELTKYMTQEGKVEACQTEVFFVCLTFLVLPQKNICKHRNCCCLSLNQVSPSLRRRWMRC</sequence>
<reference evidence="2" key="1">
    <citation type="submission" date="2021-04" db="EMBL/GenBank/DDBJ databases">
        <authorList>
            <consortium name="Wellcome Sanger Institute Data Sharing"/>
        </authorList>
    </citation>
    <scope>NUCLEOTIDE SEQUENCE [LARGE SCALE GENOMIC DNA]</scope>
</reference>
<reference evidence="2" key="3">
    <citation type="submission" date="2025-09" db="UniProtKB">
        <authorList>
            <consortium name="Ensembl"/>
        </authorList>
    </citation>
    <scope>IDENTIFICATION</scope>
</reference>
<dbReference type="FunFam" id="1.10.238.10:FF:000001">
    <property type="entry name" value="Calmodulin 1"/>
    <property type="match status" value="1"/>
</dbReference>
<accession>A0A671UVC9</accession>
<dbReference type="AlphaFoldDB" id="A0A671UVC9"/>
<dbReference type="Gene3D" id="1.10.238.10">
    <property type="entry name" value="EF-hand"/>
    <property type="match status" value="1"/>
</dbReference>
<dbReference type="InParanoid" id="A0A671UVC9"/>
<dbReference type="SMART" id="SM00054">
    <property type="entry name" value="EFh"/>
    <property type="match status" value="3"/>
</dbReference>
<protein>
    <recommendedName>
        <fullName evidence="1">EF-hand domain-containing protein</fullName>
    </recommendedName>
</protein>
<dbReference type="PANTHER" id="PTHR46763:SF1">
    <property type="entry name" value="DYNEIN REGULATORY COMPLEX PROTEIN 8"/>
    <property type="match status" value="1"/>
</dbReference>
<dbReference type="Proteomes" id="UP000472265">
    <property type="component" value="Chromosome 4"/>
</dbReference>
<evidence type="ECO:0000313" key="3">
    <source>
        <dbReference type="Proteomes" id="UP000472265"/>
    </source>
</evidence>
<keyword evidence="3" id="KW-1185">Reference proteome</keyword>
<reference evidence="2" key="2">
    <citation type="submission" date="2025-08" db="UniProtKB">
        <authorList>
            <consortium name="Ensembl"/>
        </authorList>
    </citation>
    <scope>IDENTIFICATION</scope>
</reference>
<dbReference type="GeneTree" id="ENSGT00940000160590"/>
<organism evidence="2 3">
    <name type="scientific">Sparus aurata</name>
    <name type="common">Gilthead sea bream</name>
    <dbReference type="NCBI Taxonomy" id="8175"/>
    <lineage>
        <taxon>Eukaryota</taxon>
        <taxon>Metazoa</taxon>
        <taxon>Chordata</taxon>
        <taxon>Craniata</taxon>
        <taxon>Vertebrata</taxon>
        <taxon>Euteleostomi</taxon>
        <taxon>Actinopterygii</taxon>
        <taxon>Neopterygii</taxon>
        <taxon>Teleostei</taxon>
        <taxon>Neoteleostei</taxon>
        <taxon>Acanthomorphata</taxon>
        <taxon>Eupercaria</taxon>
        <taxon>Spariformes</taxon>
        <taxon>Sparidae</taxon>
        <taxon>Sparus</taxon>
    </lineage>
</organism>
<feature type="domain" description="EF-hand" evidence="1">
    <location>
        <begin position="91"/>
        <end position="126"/>
    </location>
</feature>
<gene>
    <name evidence="2" type="primary">efcab2</name>
</gene>
<dbReference type="PROSITE" id="PS50222">
    <property type="entry name" value="EF_HAND_2"/>
    <property type="match status" value="2"/>
</dbReference>
<feature type="domain" description="EF-hand" evidence="1">
    <location>
        <begin position="14"/>
        <end position="49"/>
    </location>
</feature>